<name>A0ABQ2UMH0_9PSEU</name>
<feature type="repeat" description="ANK" evidence="1">
    <location>
        <begin position="70"/>
        <end position="96"/>
    </location>
</feature>
<dbReference type="Proteomes" id="UP000649573">
    <property type="component" value="Unassembled WGS sequence"/>
</dbReference>
<keyword evidence="3" id="KW-1185">Reference proteome</keyword>
<evidence type="ECO:0000313" key="3">
    <source>
        <dbReference type="Proteomes" id="UP000649573"/>
    </source>
</evidence>
<dbReference type="Pfam" id="PF12796">
    <property type="entry name" value="Ank_2"/>
    <property type="match status" value="1"/>
</dbReference>
<dbReference type="PROSITE" id="PS50088">
    <property type="entry name" value="ANK_REPEAT"/>
    <property type="match status" value="1"/>
</dbReference>
<protein>
    <recommendedName>
        <fullName evidence="4">Ankyrin repeat-containing protein</fullName>
    </recommendedName>
</protein>
<proteinExistence type="predicted"/>
<evidence type="ECO:0000313" key="2">
    <source>
        <dbReference type="EMBL" id="GGU44768.1"/>
    </source>
</evidence>
<reference evidence="3" key="1">
    <citation type="journal article" date="2019" name="Int. J. Syst. Evol. Microbiol.">
        <title>The Global Catalogue of Microorganisms (GCM) 10K type strain sequencing project: providing services to taxonomists for standard genome sequencing and annotation.</title>
        <authorList>
            <consortium name="The Broad Institute Genomics Platform"/>
            <consortium name="The Broad Institute Genome Sequencing Center for Infectious Disease"/>
            <person name="Wu L."/>
            <person name="Ma J."/>
        </authorList>
    </citation>
    <scope>NUCLEOTIDE SEQUENCE [LARGE SCALE GENOMIC DNA]</scope>
    <source>
        <strain evidence="3">JCM 3296</strain>
    </source>
</reference>
<dbReference type="SUPFAM" id="SSF48403">
    <property type="entry name" value="Ankyrin repeat"/>
    <property type="match status" value="1"/>
</dbReference>
<evidence type="ECO:0000256" key="1">
    <source>
        <dbReference type="PROSITE-ProRule" id="PRU00023"/>
    </source>
</evidence>
<dbReference type="SMART" id="SM00248">
    <property type="entry name" value="ANK"/>
    <property type="match status" value="2"/>
</dbReference>
<sequence length="316" mass="34148">MGEEVLEGWRGFPAAGWQSVEAVRRRLDAGADPNAGPFWMTPLHSAVEFGTAETVAEVAARVEDVDQLDDGRSALWRAVYEGKADIAEALLAAGADPVRPMMSGWSPARLSLATRHVIPSGEVLTEEEQLAVSEAGRLVHALKDFPFYDGYSLACVAGIDAEEATRRLNAVVVPAADVPDSVPAGDWWPDPFGEDTERALGVTTVPGGCILFQPWYFAVQRPEAMKPLSAGTVAYGMYANPKSGNQGNVHRDGRTIGWDLHPGGGPNERDSTAEVLLAYLYAHKAVAYCCAYAGLRPRDNRAFTEPDRWILLPDLS</sequence>
<dbReference type="InterPro" id="IPR002110">
    <property type="entry name" value="Ankyrin_rpt"/>
</dbReference>
<keyword evidence="1" id="KW-0040">ANK repeat</keyword>
<organism evidence="2 3">
    <name type="scientific">Lentzea flava</name>
    <dbReference type="NCBI Taxonomy" id="103732"/>
    <lineage>
        <taxon>Bacteria</taxon>
        <taxon>Bacillati</taxon>
        <taxon>Actinomycetota</taxon>
        <taxon>Actinomycetes</taxon>
        <taxon>Pseudonocardiales</taxon>
        <taxon>Pseudonocardiaceae</taxon>
        <taxon>Lentzea</taxon>
    </lineage>
</organism>
<dbReference type="PROSITE" id="PS50297">
    <property type="entry name" value="ANK_REP_REGION"/>
    <property type="match status" value="1"/>
</dbReference>
<gene>
    <name evidence="2" type="ORF">GCM10010178_41520</name>
</gene>
<dbReference type="RefSeq" id="WP_189255353.1">
    <property type="nucleotide sequence ID" value="NZ_BMRE01000017.1"/>
</dbReference>
<comment type="caution">
    <text evidence="2">The sequence shown here is derived from an EMBL/GenBank/DDBJ whole genome shotgun (WGS) entry which is preliminary data.</text>
</comment>
<dbReference type="EMBL" id="BMRE01000017">
    <property type="protein sequence ID" value="GGU44768.1"/>
    <property type="molecule type" value="Genomic_DNA"/>
</dbReference>
<accession>A0ABQ2UMH0</accession>
<evidence type="ECO:0008006" key="4">
    <source>
        <dbReference type="Google" id="ProtNLM"/>
    </source>
</evidence>
<dbReference type="Gene3D" id="1.25.40.20">
    <property type="entry name" value="Ankyrin repeat-containing domain"/>
    <property type="match status" value="1"/>
</dbReference>
<dbReference type="InterPro" id="IPR036770">
    <property type="entry name" value="Ankyrin_rpt-contain_sf"/>
</dbReference>